<dbReference type="Pfam" id="PF06945">
    <property type="entry name" value="DUF1289"/>
    <property type="match status" value="1"/>
</dbReference>
<comment type="caution">
    <text evidence="1">The sequence shown here is derived from an EMBL/GenBank/DDBJ whole genome shotgun (WGS) entry which is preliminary data.</text>
</comment>
<sequence>MPKPLATISNHPQYVPSPCIRVCTLSKDGRLCLGCGRTREEIASWLSADQSTRLQIVEQARKRLKRDD</sequence>
<reference evidence="1 2" key="1">
    <citation type="submission" date="2020-07" db="EMBL/GenBank/DDBJ databases">
        <authorList>
            <person name="Feng X."/>
        </authorList>
    </citation>
    <scope>NUCLEOTIDE SEQUENCE [LARGE SCALE GENOMIC DNA]</scope>
    <source>
        <strain evidence="1 2">JCM23202</strain>
    </source>
</reference>
<protein>
    <submittedName>
        <fullName evidence="1">DUF1289 domain-containing protein</fullName>
    </submittedName>
</protein>
<dbReference type="InterPro" id="IPR010710">
    <property type="entry name" value="DUF1289"/>
</dbReference>
<dbReference type="EMBL" id="JACHVC010000012">
    <property type="protein sequence ID" value="MBC2606597.1"/>
    <property type="molecule type" value="Genomic_DNA"/>
</dbReference>
<name>A0A7X1B6M3_9BACT</name>
<dbReference type="Proteomes" id="UP000526501">
    <property type="component" value="Unassembled WGS sequence"/>
</dbReference>
<evidence type="ECO:0000313" key="2">
    <source>
        <dbReference type="Proteomes" id="UP000526501"/>
    </source>
</evidence>
<dbReference type="PANTHER" id="PTHR35175:SF2">
    <property type="entry name" value="DUF1289 DOMAIN-CONTAINING PROTEIN"/>
    <property type="match status" value="1"/>
</dbReference>
<dbReference type="AlphaFoldDB" id="A0A7X1B6M3"/>
<organism evidence="1 2">
    <name type="scientific">Pelagicoccus albus</name>
    <dbReference type="NCBI Taxonomy" id="415222"/>
    <lineage>
        <taxon>Bacteria</taxon>
        <taxon>Pseudomonadati</taxon>
        <taxon>Verrucomicrobiota</taxon>
        <taxon>Opitutia</taxon>
        <taxon>Puniceicoccales</taxon>
        <taxon>Pelagicoccaceae</taxon>
        <taxon>Pelagicoccus</taxon>
    </lineage>
</organism>
<dbReference type="PANTHER" id="PTHR35175">
    <property type="entry name" value="DUF1289 DOMAIN-CONTAINING PROTEIN"/>
    <property type="match status" value="1"/>
</dbReference>
<evidence type="ECO:0000313" key="1">
    <source>
        <dbReference type="EMBL" id="MBC2606597.1"/>
    </source>
</evidence>
<gene>
    <name evidence="1" type="ORF">H5P27_11145</name>
</gene>
<keyword evidence="2" id="KW-1185">Reference proteome</keyword>
<proteinExistence type="predicted"/>
<accession>A0A7X1B6M3</accession>
<dbReference type="RefSeq" id="WP_185660466.1">
    <property type="nucleotide sequence ID" value="NZ_CAWPOO010000012.1"/>
</dbReference>